<dbReference type="PANTHER" id="PTHR13271:SF34">
    <property type="entry name" value="N-LYSINE METHYLTRANSFERASE SETD6"/>
    <property type="match status" value="1"/>
</dbReference>
<reference evidence="1" key="2">
    <citation type="submission" date="2020-07" db="EMBL/GenBank/DDBJ databases">
        <authorList>
            <person name="Vera ALvarez R."/>
            <person name="Arias-Moreno D.M."/>
            <person name="Jimenez-Jacinto V."/>
            <person name="Jimenez-Bremont J.F."/>
            <person name="Swaminathan K."/>
            <person name="Moose S.P."/>
            <person name="Guerrero-Gonzalez M.L."/>
            <person name="Marino-Ramirez L."/>
            <person name="Landsman D."/>
            <person name="Rodriguez-Kessler M."/>
            <person name="Delgado-Sanchez P."/>
        </authorList>
    </citation>
    <scope>NUCLEOTIDE SEQUENCE</scope>
    <source>
        <tissue evidence="1">Cladode</tissue>
    </source>
</reference>
<reference evidence="1" key="1">
    <citation type="journal article" date="2013" name="J. Plant Res.">
        <title>Effect of fungi and light on seed germination of three Opuntia species from semiarid lands of central Mexico.</title>
        <authorList>
            <person name="Delgado-Sanchez P."/>
            <person name="Jimenez-Bremont J.F."/>
            <person name="Guerrero-Gonzalez Mde L."/>
            <person name="Flores J."/>
        </authorList>
    </citation>
    <scope>NUCLEOTIDE SEQUENCE</scope>
    <source>
        <tissue evidence="1">Cladode</tissue>
    </source>
</reference>
<dbReference type="Gene3D" id="3.90.1410.10">
    <property type="entry name" value="set domain protein methyltransferase, domain 1"/>
    <property type="match status" value="1"/>
</dbReference>
<dbReference type="PANTHER" id="PTHR13271">
    <property type="entry name" value="UNCHARACTERIZED PUTATIVE METHYLTRANSFERASE"/>
    <property type="match status" value="1"/>
</dbReference>
<dbReference type="SUPFAM" id="SSF82199">
    <property type="entry name" value="SET domain"/>
    <property type="match status" value="1"/>
</dbReference>
<accession>A0A7C9ERU2</accession>
<proteinExistence type="predicted"/>
<dbReference type="GO" id="GO:0005634">
    <property type="term" value="C:nucleus"/>
    <property type="evidence" value="ECO:0007669"/>
    <property type="project" value="TreeGrafter"/>
</dbReference>
<name>A0A7C9ERU2_OPUST</name>
<dbReference type="InterPro" id="IPR050600">
    <property type="entry name" value="SETD3_SETD6_MTase"/>
</dbReference>
<dbReference type="EMBL" id="GISG01268399">
    <property type="protein sequence ID" value="MBA4675622.1"/>
    <property type="molecule type" value="Transcribed_RNA"/>
</dbReference>
<protein>
    <recommendedName>
        <fullName evidence="2">SET domain-containing protein</fullName>
    </recommendedName>
</protein>
<evidence type="ECO:0008006" key="2">
    <source>
        <dbReference type="Google" id="ProtNLM"/>
    </source>
</evidence>
<dbReference type="AlphaFoldDB" id="A0A7C9ERU2"/>
<sequence>MASRRLRAFKRWMSANSIKYSDALDLVELEDGSICVKSNCDLKEGDLVATIPKRACLTVRTSGAAALIEASGLDGSLALSIAVMYERSLDAESPWAGYLQLLPFSEPLPLVWTLEEVDSLLRGTELHKSDCKR</sequence>
<evidence type="ECO:0000313" key="1">
    <source>
        <dbReference type="EMBL" id="MBA4675622.1"/>
    </source>
</evidence>
<organism evidence="1">
    <name type="scientific">Opuntia streptacantha</name>
    <name type="common">Prickly pear cactus</name>
    <name type="synonym">Opuntia cardona</name>
    <dbReference type="NCBI Taxonomy" id="393608"/>
    <lineage>
        <taxon>Eukaryota</taxon>
        <taxon>Viridiplantae</taxon>
        <taxon>Streptophyta</taxon>
        <taxon>Embryophyta</taxon>
        <taxon>Tracheophyta</taxon>
        <taxon>Spermatophyta</taxon>
        <taxon>Magnoliopsida</taxon>
        <taxon>eudicotyledons</taxon>
        <taxon>Gunneridae</taxon>
        <taxon>Pentapetalae</taxon>
        <taxon>Caryophyllales</taxon>
        <taxon>Cactineae</taxon>
        <taxon>Cactaceae</taxon>
        <taxon>Opuntioideae</taxon>
        <taxon>Opuntia</taxon>
    </lineage>
</organism>
<dbReference type="InterPro" id="IPR046341">
    <property type="entry name" value="SET_dom_sf"/>
</dbReference>
<dbReference type="GO" id="GO:0016279">
    <property type="term" value="F:protein-lysine N-methyltransferase activity"/>
    <property type="evidence" value="ECO:0007669"/>
    <property type="project" value="TreeGrafter"/>
</dbReference>